<evidence type="ECO:0000256" key="1">
    <source>
        <dbReference type="ARBA" id="ARBA00004496"/>
    </source>
</evidence>
<dbReference type="AlphaFoldDB" id="A0A1V0UTY3"/>
<dbReference type="Proteomes" id="UP000192727">
    <property type="component" value="Chromosome"/>
</dbReference>
<comment type="function">
    <text evidence="7 8">Required for the first step of histidine biosynthesis. May allow the feedback regulation of ATP phosphoribosyltransferase activity by histidine.</text>
</comment>
<dbReference type="InterPro" id="IPR041715">
    <property type="entry name" value="HisRS-like_core"/>
</dbReference>
<dbReference type="Gene3D" id="3.30.930.10">
    <property type="entry name" value="Bira Bifunctional Protein, Domain 2"/>
    <property type="match status" value="1"/>
</dbReference>
<dbReference type="PANTHER" id="PTHR43707">
    <property type="entry name" value="HISTIDYL-TRNA SYNTHETASE"/>
    <property type="match status" value="1"/>
</dbReference>
<dbReference type="HAMAP" id="MF_00125">
    <property type="entry name" value="HisZ"/>
    <property type="match status" value="1"/>
</dbReference>
<proteinExistence type="inferred from homology"/>
<dbReference type="SUPFAM" id="SSF55681">
    <property type="entry name" value="Class II aaRS and biotin synthetases"/>
    <property type="match status" value="1"/>
</dbReference>
<feature type="binding site" evidence="9">
    <location>
        <position position="111"/>
    </location>
    <ligand>
        <name>L-histidine</name>
        <dbReference type="ChEBI" id="CHEBI:57595"/>
    </ligand>
</feature>
<reference evidence="11 12" key="1">
    <citation type="submission" date="2017-03" db="EMBL/GenBank/DDBJ databases">
        <title>Paenibacillus larvae genome sequencing.</title>
        <authorList>
            <person name="Dingman D.W."/>
        </authorList>
    </citation>
    <scope>NUCLEOTIDE SEQUENCE [LARGE SCALE GENOMIC DNA]</scope>
    <source>
        <strain evidence="11 12">SAG 10367</strain>
    </source>
</reference>
<dbReference type="GO" id="GO:0006427">
    <property type="term" value="P:histidyl-tRNA aminoacylation"/>
    <property type="evidence" value="ECO:0007669"/>
    <property type="project" value="TreeGrafter"/>
</dbReference>
<accession>A0A1V0UTY3</accession>
<evidence type="ECO:0000256" key="7">
    <source>
        <dbReference type="ARBA" id="ARBA00025246"/>
    </source>
</evidence>
<evidence type="ECO:0000256" key="8">
    <source>
        <dbReference type="HAMAP-Rule" id="MF_00125"/>
    </source>
</evidence>
<evidence type="ECO:0000256" key="6">
    <source>
        <dbReference type="ARBA" id="ARBA00022490"/>
    </source>
</evidence>
<dbReference type="PIRSF" id="PIRSF001549">
    <property type="entry name" value="His-tRNA_synth"/>
    <property type="match status" value="1"/>
</dbReference>
<evidence type="ECO:0000259" key="10">
    <source>
        <dbReference type="PROSITE" id="PS50862"/>
    </source>
</evidence>
<sequence>MAKPKMFEKLIGVKDYLPDAAAKLRHLEQQVTACMSRWGYNQILTPTLEFYDTVGAASATEDRKLFKLLDRNGTTVVLRSDMTAPIARVVSSLLKDEPLPLRLSYHTPIFRAYEEKGARDAEFFQTGVELVGDASPDADAEIISLAASSLESVGISSFTIALGHVGYLNCLFEETLGDQKAGQEELKQCLLDRNYVRYREQIHSFGLSEETITRLEAVLTLRGDREILQKARKTAGSSAAREAVDELEEIWDVLEAYEVTPHVVIDLTMVMDFSYYTGMTFEGYAADLGFPVCSGGRYDHLMGQFGRQAPSTGFSLKTSRILDFVEEPSQPKRVLVLYTRENRKKALQYVQKRRMEEHIIVETRLIIDEESELEKSGLKINGPSYQRTGYNEILTWIGDKETGREERV</sequence>
<dbReference type="GO" id="GO:0005737">
    <property type="term" value="C:cytoplasm"/>
    <property type="evidence" value="ECO:0007669"/>
    <property type="project" value="UniProtKB-SubCell"/>
</dbReference>
<evidence type="ECO:0000256" key="3">
    <source>
        <dbReference type="ARBA" id="ARBA00005539"/>
    </source>
</evidence>
<evidence type="ECO:0000313" key="11">
    <source>
        <dbReference type="EMBL" id="ARF68576.1"/>
    </source>
</evidence>
<feature type="binding site" evidence="9">
    <location>
        <begin position="81"/>
        <end position="83"/>
    </location>
    <ligand>
        <name>L-histidine</name>
        <dbReference type="ChEBI" id="CHEBI:57595"/>
    </ligand>
</feature>
<organism evidence="11 12">
    <name type="scientific">Paenibacillus larvae subsp. pulvifaciens</name>
    <dbReference type="NCBI Taxonomy" id="1477"/>
    <lineage>
        <taxon>Bacteria</taxon>
        <taxon>Bacillati</taxon>
        <taxon>Bacillota</taxon>
        <taxon>Bacilli</taxon>
        <taxon>Bacillales</taxon>
        <taxon>Paenibacillaceae</taxon>
        <taxon>Paenibacillus</taxon>
    </lineage>
</organism>
<dbReference type="GO" id="GO:0000105">
    <property type="term" value="P:L-histidine biosynthetic process"/>
    <property type="evidence" value="ECO:0007669"/>
    <property type="project" value="UniProtKB-UniRule"/>
</dbReference>
<dbReference type="GO" id="GO:0016757">
    <property type="term" value="F:glycosyltransferase activity"/>
    <property type="evidence" value="ECO:0007669"/>
    <property type="project" value="UniProtKB-KW"/>
</dbReference>
<dbReference type="GO" id="GO:0004821">
    <property type="term" value="F:histidine-tRNA ligase activity"/>
    <property type="evidence" value="ECO:0007669"/>
    <property type="project" value="TreeGrafter"/>
</dbReference>
<dbReference type="CDD" id="cd00773">
    <property type="entry name" value="HisRS-like_core"/>
    <property type="match status" value="1"/>
</dbReference>
<comment type="subcellular location">
    <subcellularLocation>
        <location evidence="1 8">Cytoplasm</location>
    </subcellularLocation>
</comment>
<gene>
    <name evidence="8" type="primary">hisZ</name>
    <name evidence="11" type="ORF">B7C51_13375</name>
</gene>
<protein>
    <recommendedName>
        <fullName evidence="5 8">ATP phosphoribosyltransferase regulatory subunit</fullName>
    </recommendedName>
</protein>
<keyword evidence="11" id="KW-0328">Glycosyltransferase</keyword>
<comment type="subunit">
    <text evidence="4 8">Heteromultimer composed of HisG and HisZ subunits.</text>
</comment>
<evidence type="ECO:0000256" key="2">
    <source>
        <dbReference type="ARBA" id="ARBA00004667"/>
    </source>
</evidence>
<comment type="miscellaneous">
    <text evidence="8">This function is generally fulfilled by the C-terminal part of HisG, which is missing in some bacteria such as this one.</text>
</comment>
<feature type="binding site" evidence="9">
    <location>
        <position position="129"/>
    </location>
    <ligand>
        <name>L-histidine</name>
        <dbReference type="ChEBI" id="CHEBI:57595"/>
    </ligand>
</feature>
<dbReference type="EMBL" id="CP020557">
    <property type="protein sequence ID" value="ARF68576.1"/>
    <property type="molecule type" value="Genomic_DNA"/>
</dbReference>
<feature type="binding site" evidence="9">
    <location>
        <position position="125"/>
    </location>
    <ligand>
        <name>L-histidine</name>
        <dbReference type="ChEBI" id="CHEBI:57595"/>
    </ligand>
</feature>
<keyword evidence="8" id="KW-0028">Amino-acid biosynthesis</keyword>
<evidence type="ECO:0000313" key="12">
    <source>
        <dbReference type="Proteomes" id="UP000192727"/>
    </source>
</evidence>
<dbReference type="UniPathway" id="UPA00031">
    <property type="reaction ID" value="UER00006"/>
</dbReference>
<comment type="pathway">
    <text evidence="2 8">Amino-acid biosynthesis; L-histidine biosynthesis; L-histidine from 5-phospho-alpha-D-ribose 1-diphosphate: step 1/9.</text>
</comment>
<evidence type="ECO:0000256" key="9">
    <source>
        <dbReference type="PIRSR" id="PIRSR001549-1"/>
    </source>
</evidence>
<keyword evidence="11" id="KW-0808">Transferase</keyword>
<feature type="binding site" evidence="9">
    <location>
        <begin position="275"/>
        <end position="276"/>
    </location>
    <ligand>
        <name>L-histidine</name>
        <dbReference type="ChEBI" id="CHEBI:57595"/>
    </ligand>
</feature>
<dbReference type="NCBIfam" id="TIGR00443">
    <property type="entry name" value="hisZ_biosyn_reg"/>
    <property type="match status" value="1"/>
</dbReference>
<evidence type="ECO:0000256" key="4">
    <source>
        <dbReference type="ARBA" id="ARBA00011496"/>
    </source>
</evidence>
<dbReference type="NCBIfam" id="NF008941">
    <property type="entry name" value="PRK12292.2-4"/>
    <property type="match status" value="1"/>
</dbReference>
<dbReference type="PROSITE" id="PS50862">
    <property type="entry name" value="AA_TRNA_LIGASE_II"/>
    <property type="match status" value="1"/>
</dbReference>
<dbReference type="InterPro" id="IPR045864">
    <property type="entry name" value="aa-tRNA-synth_II/BPL/LPL"/>
</dbReference>
<dbReference type="InterPro" id="IPR004516">
    <property type="entry name" value="HisRS/HisZ"/>
</dbReference>
<dbReference type="InterPro" id="IPR004517">
    <property type="entry name" value="HisZ"/>
</dbReference>
<name>A0A1V0UTY3_9BACL</name>
<dbReference type="RefSeq" id="WP_023485012.1">
    <property type="nucleotide sequence ID" value="NZ_CP020557.1"/>
</dbReference>
<dbReference type="GO" id="GO:0140096">
    <property type="term" value="F:catalytic activity, acting on a protein"/>
    <property type="evidence" value="ECO:0007669"/>
    <property type="project" value="UniProtKB-ARBA"/>
</dbReference>
<dbReference type="InterPro" id="IPR006195">
    <property type="entry name" value="aa-tRNA-synth_II"/>
</dbReference>
<feature type="domain" description="Aminoacyl-transfer RNA synthetases class-II family profile" evidence="10">
    <location>
        <begin position="37"/>
        <end position="289"/>
    </location>
</feature>
<comment type="similarity">
    <text evidence="3 8">Belongs to the class-II aminoacyl-tRNA synthetase family. HisZ subfamily.</text>
</comment>
<keyword evidence="6 8" id="KW-0963">Cytoplasm</keyword>
<dbReference type="Pfam" id="PF13393">
    <property type="entry name" value="tRNA-synt_His"/>
    <property type="match status" value="1"/>
</dbReference>
<evidence type="ECO:0000256" key="5">
    <source>
        <dbReference type="ARBA" id="ARBA00020397"/>
    </source>
</evidence>
<keyword evidence="8" id="KW-0368">Histidine biosynthesis</keyword>
<dbReference type="PANTHER" id="PTHR43707:SF1">
    <property type="entry name" value="HISTIDINE--TRNA LIGASE, MITOCHONDRIAL-RELATED"/>
    <property type="match status" value="1"/>
</dbReference>